<evidence type="ECO:0000256" key="1">
    <source>
        <dbReference type="SAM" id="SignalP"/>
    </source>
</evidence>
<dbReference type="Proteomes" id="UP001596161">
    <property type="component" value="Unassembled WGS sequence"/>
</dbReference>
<proteinExistence type="predicted"/>
<keyword evidence="1" id="KW-0732">Signal</keyword>
<accession>A0ABW0ECB4</accession>
<keyword evidence="3" id="KW-1185">Reference proteome</keyword>
<evidence type="ECO:0000313" key="3">
    <source>
        <dbReference type="Proteomes" id="UP001596161"/>
    </source>
</evidence>
<feature type="signal peptide" evidence="1">
    <location>
        <begin position="1"/>
        <end position="18"/>
    </location>
</feature>
<evidence type="ECO:0000313" key="2">
    <source>
        <dbReference type="EMBL" id="MFC5272018.1"/>
    </source>
</evidence>
<dbReference type="RefSeq" id="WP_378018379.1">
    <property type="nucleotide sequence ID" value="NZ_JBHSKT010000011.1"/>
</dbReference>
<gene>
    <name evidence="2" type="ORF">ACFPIB_15480</name>
</gene>
<comment type="caution">
    <text evidence="2">The sequence shown here is derived from an EMBL/GenBank/DDBJ whole genome shotgun (WGS) entry which is preliminary data.</text>
</comment>
<name>A0ABW0ECB4_9BACT</name>
<reference evidence="3" key="1">
    <citation type="journal article" date="2019" name="Int. J. Syst. Evol. Microbiol.">
        <title>The Global Catalogue of Microorganisms (GCM) 10K type strain sequencing project: providing services to taxonomists for standard genome sequencing and annotation.</title>
        <authorList>
            <consortium name="The Broad Institute Genomics Platform"/>
            <consortium name="The Broad Institute Genome Sequencing Center for Infectious Disease"/>
            <person name="Wu L."/>
            <person name="Ma J."/>
        </authorList>
    </citation>
    <scope>NUCLEOTIDE SEQUENCE [LARGE SCALE GENOMIC DNA]</scope>
    <source>
        <strain evidence="3">KACC 12602</strain>
    </source>
</reference>
<protein>
    <recommendedName>
        <fullName evidence="4">DUF3108 domain-containing protein</fullName>
    </recommendedName>
</protein>
<evidence type="ECO:0008006" key="4">
    <source>
        <dbReference type="Google" id="ProtNLM"/>
    </source>
</evidence>
<organism evidence="2 3">
    <name type="scientific">Adhaeribacter terreus</name>
    <dbReference type="NCBI Taxonomy" id="529703"/>
    <lineage>
        <taxon>Bacteria</taxon>
        <taxon>Pseudomonadati</taxon>
        <taxon>Bacteroidota</taxon>
        <taxon>Cytophagia</taxon>
        <taxon>Cytophagales</taxon>
        <taxon>Hymenobacteraceae</taxon>
        <taxon>Adhaeribacter</taxon>
    </lineage>
</organism>
<sequence length="161" mass="18870">MKLFLVIVFSMITFGMQAQDKIVGDYYNYFGSELKLKPDSTFEYKWRLEQSSSWTKGTWKAKSDTIFLKMVPVYDTVWVSATAVRLYLSLNERGEKVAEKEQSLRPGITEGQNQHPIPEKLYLQGTRLYGIERNGSLQKTKVQGYRTERKFDPWYMRVEGK</sequence>
<dbReference type="EMBL" id="JBHSKT010000011">
    <property type="protein sequence ID" value="MFC5272018.1"/>
    <property type="molecule type" value="Genomic_DNA"/>
</dbReference>
<feature type="chain" id="PRO_5046360147" description="DUF3108 domain-containing protein" evidence="1">
    <location>
        <begin position="19"/>
        <end position="161"/>
    </location>
</feature>